<keyword evidence="3" id="KW-0378">Hydrolase</keyword>
<dbReference type="GO" id="GO:0008270">
    <property type="term" value="F:zinc ion binding"/>
    <property type="evidence" value="ECO:0007669"/>
    <property type="project" value="UniProtKB-KW"/>
</dbReference>
<dbReference type="GO" id="GO:0016787">
    <property type="term" value="F:hydrolase activity"/>
    <property type="evidence" value="ECO:0007669"/>
    <property type="project" value="UniProtKB-KW"/>
</dbReference>
<dbReference type="InterPro" id="IPR017907">
    <property type="entry name" value="Znf_RING_CS"/>
</dbReference>
<evidence type="ECO:0000259" key="7">
    <source>
        <dbReference type="PROSITE" id="PS50089"/>
    </source>
</evidence>
<dbReference type="SMART" id="SM00184">
    <property type="entry name" value="RING"/>
    <property type="match status" value="1"/>
</dbReference>
<dbReference type="InterPro" id="IPR018957">
    <property type="entry name" value="Znf_C3HC4_RING-type"/>
</dbReference>
<sequence length="1877" mass="214255">MVRNKPAPQQLNEVQQRRAQWNMLEGGPEDQAGPADQAQGERPPHPQQEEHHQDDIQFLLNDELEDDSDNDVEYIPNAEREPPLHQPLPARWGRHRGVQDAGRRRRRRRRVHFDSDSDDEVVEIPVVRRRRAPTQPDYGDFTDVLNRSQFYAKISRPAEKEINKNIFCCFGNVIVKLKDHQKDEQINQIPGSEFWIYVSPEADQSAAYFEWTSGGSPKKKNQRKKAAENFCFFMIDGILNIEFWQGMSTQRCFELKLETFDHKSNEMTIGVYLKKGGLSELKHASESIQCPQSLGVVVSYFFGVHVTSYTGNKVMKHDLDELYGAVKELHADKEYCSLNVQHSSLIPQLRPYQKLAVKWMLYQEKFGQDTELSSKECDNLHSLYVELTSRDNQTFYFNKYTGFLVKNKPLAVLPTPGGILADEMGLGKTVEVLACMLCHPRQSVPMPEFQEPIAESSSCKRNGKGSKKARGQDIYTLDGENEESEVNDSVSMEEYTCNKKVDAGPDSVISSVVQQAGGEKTEDSLVSKGRGKKKRNSLKGGIKVHLPVPKDTTEDKSEVTKSGRPKRNATKFIGGYASAGEESEEEEENYEPPEKIKKRRSMSSSSSSGKNNNNQYSVEKEISECSMWSAIESVIINESWEGNLKEYKKDGSYKEFRKFLRMRKKDPFYMMSNYERLLAHYNSDIAMYSAKDEVSRKTIQGFFDTRVEQKSYFECLCGSSEVKDRDGKLRMQCGACSLWQHAECVQYDVSDPYRGPYFCPHCWTQESPVISGATLIVSPSAISYQWVNEIMKHLKQKSIRMLVYKGVATQGYIQPRDLAKFDIVITTYETLSRELNYVDLPHSNSQLGRRFRHPKRFMATPSPLPCVEWWRVCLDEAQMVECVTTKTAEMALRLAAVNRWCVTGTPVQKTVNELQGLLMFLGVDPYWVPQWWNRCLFLPYCHGLKDPLHCLLTQYMWRNSKKDVIHQIDIPQQTEEVHMLSFTRVEEHFYKRLHTECSYEAQQRLKKFPDDGTKLSTLDRPTLNSLLHPLLKLRQACNHPQVVKGQFMSMNRKTMTMEMLLENLIKKTKVEAEEAHRLLIASMNGLAAIHIIREEWPPAVEMYRQVLRSIQEHSNIKTDSLQRLHTLHNLGEVLEAGHCDIQPTLRDGSLKEEAEAIRAKYLQLHPQQVATVTEECTQVTITIRNLEKEYNMKTNWWLGALQSFDNDFVMEVRDEMLTSYSRFEEHKCVLYPVRTRMHLQLVLNAETKKLKDQRHEMINGVKNLKSLDLTSLLDSAIDCHLRPAEAEPPQCLICATHEFFEDYEKTLFSMQELKHSRTTGVSKETEDVKDKAQVLQSTRRGNWGQSEIERILRYLQTKSLERVEEEVYKDSETNFRILENMKKEFKNYRILWRAVFDSVSAMDEVNMATIRLRLRFPDEDVPQAKKKKDGDNLEKKVEVQRYILEPGELSQQDLKLKSDRIVASNDMKIKLGQLLYLQNLAKTDFGKDGGKNPEPCPICQGELGEKWAVLGCCHSFCMECMRTLSNRGFNGLDRSAVKCPMCRQPTRTKDISYVDTKAKEEEEIKVQGSLSTKVEGVARLMLRIRLGDPDAKVLVFSSWNDVLEVIADAFSQNGITYRSLHQRSKFHKNLASFKTNSQVTALLLPISSGANGLNIVEARHVILVEPILNPAAELQAVGRVHRIGQTHETTVHRFLVQDTIEERMHQILRHHQTDHHTDQNTVTIGDLKKLFLHPEELELQRQLERSSESEAESGQINASSTTNSQNANNESSGSSQQGDGESSDGSGSSGVHINDGGESDGDACDDFYVGGRRTIDDDCGDGDESCNDSGVIEEETLDEPGGPDFGESNSGSVENNVDYHNSGTVHGEEMGSVSHLL</sequence>
<feature type="compositionally biased region" description="Polar residues" evidence="6">
    <location>
        <begin position="7"/>
        <end position="19"/>
    </location>
</feature>
<name>A0AAE1BMA3_PETCI</name>
<feature type="compositionally biased region" description="Basic and acidic residues" evidence="6">
    <location>
        <begin position="551"/>
        <end position="561"/>
    </location>
</feature>
<dbReference type="Gene3D" id="3.40.50.10810">
    <property type="entry name" value="Tandem AAA-ATPase domain"/>
    <property type="match status" value="2"/>
</dbReference>
<feature type="region of interest" description="Disordered" evidence="6">
    <location>
        <begin position="1"/>
        <end position="60"/>
    </location>
</feature>
<dbReference type="InterPro" id="IPR011011">
    <property type="entry name" value="Znf_FYVE_PHD"/>
</dbReference>
<dbReference type="PROSITE" id="PS51194">
    <property type="entry name" value="HELICASE_CTER"/>
    <property type="match status" value="1"/>
</dbReference>
<feature type="compositionally biased region" description="Basic and acidic residues" evidence="6">
    <location>
        <begin position="42"/>
        <end position="55"/>
    </location>
</feature>
<dbReference type="PROSITE" id="PS00518">
    <property type="entry name" value="ZF_RING_1"/>
    <property type="match status" value="1"/>
</dbReference>
<dbReference type="InterPro" id="IPR027417">
    <property type="entry name" value="P-loop_NTPase"/>
</dbReference>
<dbReference type="CDD" id="cd18793">
    <property type="entry name" value="SF2_C_SNF"/>
    <property type="match status" value="1"/>
</dbReference>
<dbReference type="SMART" id="SM00487">
    <property type="entry name" value="DEXDc"/>
    <property type="match status" value="1"/>
</dbReference>
<feature type="domain" description="Helicase C-terminal" evidence="8">
    <location>
        <begin position="1576"/>
        <end position="1728"/>
    </location>
</feature>
<dbReference type="InterPro" id="IPR014001">
    <property type="entry name" value="Helicase_ATP-bd"/>
</dbReference>
<reference evidence="9" key="1">
    <citation type="submission" date="2023-10" db="EMBL/GenBank/DDBJ databases">
        <title>Genome assemblies of two species of porcelain crab, Petrolisthes cinctipes and Petrolisthes manimaculis (Anomura: Porcellanidae).</title>
        <authorList>
            <person name="Angst P."/>
        </authorList>
    </citation>
    <scope>NUCLEOTIDE SEQUENCE</scope>
    <source>
        <strain evidence="9">PB745_01</strain>
        <tissue evidence="9">Gill</tissue>
    </source>
</reference>
<evidence type="ECO:0000256" key="1">
    <source>
        <dbReference type="ARBA" id="ARBA00022723"/>
    </source>
</evidence>
<dbReference type="CDD" id="cd15547">
    <property type="entry name" value="PHD_SHPRH"/>
    <property type="match status" value="1"/>
</dbReference>
<feature type="compositionally biased region" description="Acidic residues" evidence="6">
    <location>
        <begin position="1817"/>
        <end position="1838"/>
    </location>
</feature>
<dbReference type="SUPFAM" id="SSF52540">
    <property type="entry name" value="P-loop containing nucleoside triphosphate hydrolases"/>
    <property type="match status" value="3"/>
</dbReference>
<dbReference type="CDD" id="cd18070">
    <property type="entry name" value="DEXQc_SHPRH"/>
    <property type="match status" value="1"/>
</dbReference>
<comment type="caution">
    <text evidence="9">The sequence shown here is derived from an EMBL/GenBank/DDBJ whole genome shotgun (WGS) entry which is preliminary data.</text>
</comment>
<evidence type="ECO:0000256" key="5">
    <source>
        <dbReference type="PROSITE-ProRule" id="PRU00175"/>
    </source>
</evidence>
<evidence type="ECO:0000256" key="3">
    <source>
        <dbReference type="ARBA" id="ARBA00022801"/>
    </source>
</evidence>
<feature type="region of interest" description="Disordered" evidence="6">
    <location>
        <begin position="513"/>
        <end position="615"/>
    </location>
</feature>
<dbReference type="FunFam" id="3.40.50.10810:FF:000013">
    <property type="entry name" value="E3 ubiquitin-protein ligase SHPRH isoform X2"/>
    <property type="match status" value="1"/>
</dbReference>
<dbReference type="CDD" id="cd16569">
    <property type="entry name" value="RING-HC_SHPRH-like"/>
    <property type="match status" value="1"/>
</dbReference>
<dbReference type="PROSITE" id="PS50089">
    <property type="entry name" value="ZF_RING_2"/>
    <property type="match status" value="1"/>
</dbReference>
<protein>
    <recommendedName>
        <fullName evidence="11">E3 ubiquitin-protein ligase SHPRH</fullName>
    </recommendedName>
</protein>
<dbReference type="PANTHER" id="PTHR45865:SF1">
    <property type="entry name" value="E3 UBIQUITIN-PROTEIN LIGASE SHPRH"/>
    <property type="match status" value="1"/>
</dbReference>
<dbReference type="InterPro" id="IPR001650">
    <property type="entry name" value="Helicase_C-like"/>
</dbReference>
<feature type="compositionally biased region" description="Low complexity" evidence="6">
    <location>
        <begin position="602"/>
        <end position="615"/>
    </location>
</feature>
<dbReference type="InterPro" id="IPR011990">
    <property type="entry name" value="TPR-like_helical_dom_sf"/>
</dbReference>
<dbReference type="Pfam" id="PF00271">
    <property type="entry name" value="Helicase_C"/>
    <property type="match status" value="1"/>
</dbReference>
<feature type="region of interest" description="Disordered" evidence="6">
    <location>
        <begin position="1814"/>
        <end position="1877"/>
    </location>
</feature>
<dbReference type="Pfam" id="PF21324">
    <property type="entry name" value="SHPRH_helical-2nd"/>
    <property type="match status" value="1"/>
</dbReference>
<dbReference type="Gene3D" id="3.40.50.300">
    <property type="entry name" value="P-loop containing nucleotide triphosphate hydrolases"/>
    <property type="match status" value="1"/>
</dbReference>
<dbReference type="InterPro" id="IPR001841">
    <property type="entry name" value="Znf_RING"/>
</dbReference>
<dbReference type="Proteomes" id="UP001286313">
    <property type="component" value="Unassembled WGS sequence"/>
</dbReference>
<feature type="compositionally biased region" description="Low complexity" evidence="6">
    <location>
        <begin position="1757"/>
        <end position="1790"/>
    </location>
</feature>
<evidence type="ECO:0000259" key="8">
    <source>
        <dbReference type="PROSITE" id="PS51194"/>
    </source>
</evidence>
<dbReference type="GO" id="GO:0061630">
    <property type="term" value="F:ubiquitin protein ligase activity"/>
    <property type="evidence" value="ECO:0007669"/>
    <property type="project" value="TreeGrafter"/>
</dbReference>
<dbReference type="PROSITE" id="PS01359">
    <property type="entry name" value="ZF_PHD_1"/>
    <property type="match status" value="1"/>
</dbReference>
<dbReference type="GO" id="GO:0006974">
    <property type="term" value="P:DNA damage response"/>
    <property type="evidence" value="ECO:0007669"/>
    <property type="project" value="TreeGrafter"/>
</dbReference>
<evidence type="ECO:0000256" key="4">
    <source>
        <dbReference type="ARBA" id="ARBA00022833"/>
    </source>
</evidence>
<proteinExistence type="predicted"/>
<dbReference type="GO" id="GO:0000209">
    <property type="term" value="P:protein polyubiquitination"/>
    <property type="evidence" value="ECO:0007669"/>
    <property type="project" value="TreeGrafter"/>
</dbReference>
<dbReference type="SUPFAM" id="SSF57850">
    <property type="entry name" value="RING/U-box"/>
    <property type="match status" value="1"/>
</dbReference>
<dbReference type="InterPro" id="IPR048695">
    <property type="entry name" value="SHPRH_helical_2nd"/>
</dbReference>
<dbReference type="PANTHER" id="PTHR45865">
    <property type="entry name" value="E3 UBIQUITIN-PROTEIN LIGASE SHPRH FAMILY MEMBER"/>
    <property type="match status" value="1"/>
</dbReference>
<organism evidence="9 10">
    <name type="scientific">Petrolisthes cinctipes</name>
    <name type="common">Flat porcelain crab</name>
    <dbReference type="NCBI Taxonomy" id="88211"/>
    <lineage>
        <taxon>Eukaryota</taxon>
        <taxon>Metazoa</taxon>
        <taxon>Ecdysozoa</taxon>
        <taxon>Arthropoda</taxon>
        <taxon>Crustacea</taxon>
        <taxon>Multicrustacea</taxon>
        <taxon>Malacostraca</taxon>
        <taxon>Eumalacostraca</taxon>
        <taxon>Eucarida</taxon>
        <taxon>Decapoda</taxon>
        <taxon>Pleocyemata</taxon>
        <taxon>Anomura</taxon>
        <taxon>Galatheoidea</taxon>
        <taxon>Porcellanidae</taxon>
        <taxon>Petrolisthes</taxon>
    </lineage>
</organism>
<dbReference type="Gene3D" id="3.30.40.10">
    <property type="entry name" value="Zinc/RING finger domain, C3HC4 (zinc finger)"/>
    <property type="match status" value="2"/>
</dbReference>
<keyword evidence="1" id="KW-0479">Metal-binding</keyword>
<dbReference type="InterPro" id="IPR013083">
    <property type="entry name" value="Znf_RING/FYVE/PHD"/>
</dbReference>
<evidence type="ECO:0000256" key="6">
    <source>
        <dbReference type="SAM" id="MobiDB-lite"/>
    </source>
</evidence>
<dbReference type="GO" id="GO:0005524">
    <property type="term" value="F:ATP binding"/>
    <property type="evidence" value="ECO:0007669"/>
    <property type="project" value="InterPro"/>
</dbReference>
<dbReference type="Pfam" id="PF21325">
    <property type="entry name" value="SHPRH_helical-1st"/>
    <property type="match status" value="1"/>
</dbReference>
<feature type="domain" description="RING-type" evidence="7">
    <location>
        <begin position="1496"/>
        <end position="1543"/>
    </location>
</feature>
<evidence type="ECO:0008006" key="11">
    <source>
        <dbReference type="Google" id="ProtNLM"/>
    </source>
</evidence>
<dbReference type="InterPro" id="IPR049730">
    <property type="entry name" value="SNF2/RAD54-like_C"/>
</dbReference>
<feature type="region of interest" description="Disordered" evidence="6">
    <location>
        <begin position="79"/>
        <end position="111"/>
    </location>
</feature>
<gene>
    <name evidence="9" type="ORF">Pcinc_040242</name>
</gene>
<feature type="compositionally biased region" description="Polar residues" evidence="6">
    <location>
        <begin position="1847"/>
        <end position="1864"/>
    </location>
</feature>
<keyword evidence="2 5" id="KW-0863">Zinc-finger</keyword>
<evidence type="ECO:0000313" key="9">
    <source>
        <dbReference type="EMBL" id="KAK3853205.1"/>
    </source>
</evidence>
<dbReference type="SMART" id="SM00490">
    <property type="entry name" value="HELICc"/>
    <property type="match status" value="1"/>
</dbReference>
<dbReference type="SUPFAM" id="SSF57903">
    <property type="entry name" value="FYVE/PHD zinc finger"/>
    <property type="match status" value="1"/>
</dbReference>
<dbReference type="GO" id="GO:0005737">
    <property type="term" value="C:cytoplasm"/>
    <property type="evidence" value="ECO:0007669"/>
    <property type="project" value="UniProtKB-ARBA"/>
</dbReference>
<keyword evidence="10" id="KW-1185">Reference proteome</keyword>
<dbReference type="InterPro" id="IPR052583">
    <property type="entry name" value="ATP-helicase/E3_Ub-Ligase"/>
</dbReference>
<dbReference type="GO" id="GO:0005634">
    <property type="term" value="C:nucleus"/>
    <property type="evidence" value="ECO:0007669"/>
    <property type="project" value="TreeGrafter"/>
</dbReference>
<dbReference type="Pfam" id="PF00176">
    <property type="entry name" value="SNF2-rel_dom"/>
    <property type="match status" value="1"/>
</dbReference>
<dbReference type="EMBL" id="JAWQEG010007051">
    <property type="protein sequence ID" value="KAK3853205.1"/>
    <property type="molecule type" value="Genomic_DNA"/>
</dbReference>
<dbReference type="InterPro" id="IPR048686">
    <property type="entry name" value="SHPRH_helical_1st"/>
</dbReference>
<accession>A0AAE1BMA3</accession>
<feature type="compositionally biased region" description="Acidic residues" evidence="6">
    <location>
        <begin position="581"/>
        <end position="591"/>
    </location>
</feature>
<dbReference type="Gene3D" id="1.25.40.10">
    <property type="entry name" value="Tetratricopeptide repeat domain"/>
    <property type="match status" value="1"/>
</dbReference>
<feature type="region of interest" description="Disordered" evidence="6">
    <location>
        <begin position="1740"/>
        <end position="1802"/>
    </location>
</feature>
<dbReference type="Pfam" id="PF00097">
    <property type="entry name" value="zf-C3HC4"/>
    <property type="match status" value="1"/>
</dbReference>
<dbReference type="InterPro" id="IPR000330">
    <property type="entry name" value="SNF2_N"/>
</dbReference>
<dbReference type="InterPro" id="IPR038718">
    <property type="entry name" value="SNF2-like_sf"/>
</dbReference>
<dbReference type="InterPro" id="IPR019786">
    <property type="entry name" value="Zinc_finger_PHD-type_CS"/>
</dbReference>
<feature type="region of interest" description="Disordered" evidence="6">
    <location>
        <begin position="448"/>
        <end position="491"/>
    </location>
</feature>
<evidence type="ECO:0000313" key="10">
    <source>
        <dbReference type="Proteomes" id="UP001286313"/>
    </source>
</evidence>
<keyword evidence="4" id="KW-0862">Zinc</keyword>
<evidence type="ECO:0000256" key="2">
    <source>
        <dbReference type="ARBA" id="ARBA00022771"/>
    </source>
</evidence>